<accession>A0A1M4N3N5</accession>
<organism evidence="2 3">
    <name type="scientific">Donghicola eburneus</name>
    <dbReference type="NCBI Taxonomy" id="393278"/>
    <lineage>
        <taxon>Bacteria</taxon>
        <taxon>Pseudomonadati</taxon>
        <taxon>Pseudomonadota</taxon>
        <taxon>Alphaproteobacteria</taxon>
        <taxon>Rhodobacterales</taxon>
        <taxon>Roseobacteraceae</taxon>
        <taxon>Donghicola</taxon>
    </lineage>
</organism>
<name>A0A1M4N3N5_9RHOB</name>
<evidence type="ECO:0000313" key="3">
    <source>
        <dbReference type="Proteomes" id="UP000184085"/>
    </source>
</evidence>
<protein>
    <submittedName>
        <fullName evidence="2">Uncharacterized protein</fullName>
    </submittedName>
</protein>
<dbReference type="InterPro" id="IPR022584">
    <property type="entry name" value="DUF2937"/>
</dbReference>
<dbReference type="EMBL" id="FMJB01000057">
    <property type="protein sequence ID" value="SCM68628.1"/>
    <property type="molecule type" value="Genomic_DNA"/>
</dbReference>
<feature type="transmembrane region" description="Helical" evidence="1">
    <location>
        <begin position="133"/>
        <end position="154"/>
    </location>
</feature>
<dbReference type="RefSeq" id="WP_072707381.1">
    <property type="nucleotide sequence ID" value="NZ_FMJB01000057.1"/>
</dbReference>
<sequence length="166" mass="18679">MVLRAFLVSFGIVSGAGFSQFPEFSQQYLQRLGGAVDELSTVVSDFDRSAATFGMTRHQALEEMNGSPFLQRRQADLRRTISRYEELSEAYIALRYAGPFTRFYEVQHMGDPEILSGTWQDYRPAVPLTFEGGMFSLFGFLVGYGSLSALIKIVRPSRRRNKPTAA</sequence>
<dbReference type="Pfam" id="PF11157">
    <property type="entry name" value="DUF2937"/>
    <property type="match status" value="1"/>
</dbReference>
<keyword evidence="1" id="KW-0472">Membrane</keyword>
<keyword evidence="1" id="KW-1133">Transmembrane helix</keyword>
<evidence type="ECO:0000256" key="1">
    <source>
        <dbReference type="SAM" id="Phobius"/>
    </source>
</evidence>
<keyword evidence="1" id="KW-0812">Transmembrane</keyword>
<evidence type="ECO:0000313" key="2">
    <source>
        <dbReference type="EMBL" id="SCM68628.1"/>
    </source>
</evidence>
<dbReference type="Proteomes" id="UP000184085">
    <property type="component" value="Unassembled WGS sequence"/>
</dbReference>
<gene>
    <name evidence="2" type="ORF">KARMA_2853</name>
</gene>
<reference evidence="3" key="1">
    <citation type="submission" date="2016-09" db="EMBL/GenBank/DDBJ databases">
        <authorList>
            <person name="Wibberg D."/>
        </authorList>
    </citation>
    <scope>NUCLEOTIDE SEQUENCE [LARGE SCALE GENOMIC DNA]</scope>
</reference>
<proteinExistence type="predicted"/>
<keyword evidence="3" id="KW-1185">Reference proteome</keyword>
<dbReference type="AlphaFoldDB" id="A0A1M4N3N5"/>